<protein>
    <submittedName>
        <fullName evidence="1">Uncharacterized protein</fullName>
    </submittedName>
</protein>
<sequence>MLNKIITEDGEFTVRVEGNKKYIIEKKFPKIEDSVTMQESKFEKSVLNKFEITEVEENIKEMKKHGAPGHSGWAAEFIEELFIADKEWFTYNMNRWLQHG</sequence>
<comment type="caution">
    <text evidence="1">The sequence shown here is derived from an EMBL/GenBank/DDBJ whole genome shotgun (WGS) entry which is preliminary data.</text>
</comment>
<dbReference type="Proteomes" id="UP000499080">
    <property type="component" value="Unassembled WGS sequence"/>
</dbReference>
<proteinExistence type="predicted"/>
<keyword evidence="2" id="KW-1185">Reference proteome</keyword>
<gene>
    <name evidence="1" type="ORF">AVEN_182761_1</name>
</gene>
<name>A0A4Y2V9X3_ARAVE</name>
<evidence type="ECO:0000313" key="2">
    <source>
        <dbReference type="Proteomes" id="UP000499080"/>
    </source>
</evidence>
<reference evidence="1 2" key="1">
    <citation type="journal article" date="2019" name="Sci. Rep.">
        <title>Orb-weaving spider Araneus ventricosus genome elucidates the spidroin gene catalogue.</title>
        <authorList>
            <person name="Kono N."/>
            <person name="Nakamura H."/>
            <person name="Ohtoshi R."/>
            <person name="Moran D.A.P."/>
            <person name="Shinohara A."/>
            <person name="Yoshida Y."/>
            <person name="Fujiwara M."/>
            <person name="Mori M."/>
            <person name="Tomita M."/>
            <person name="Arakawa K."/>
        </authorList>
    </citation>
    <scope>NUCLEOTIDE SEQUENCE [LARGE SCALE GENOMIC DNA]</scope>
</reference>
<organism evidence="1 2">
    <name type="scientific">Araneus ventricosus</name>
    <name type="common">Orbweaver spider</name>
    <name type="synonym">Epeira ventricosa</name>
    <dbReference type="NCBI Taxonomy" id="182803"/>
    <lineage>
        <taxon>Eukaryota</taxon>
        <taxon>Metazoa</taxon>
        <taxon>Ecdysozoa</taxon>
        <taxon>Arthropoda</taxon>
        <taxon>Chelicerata</taxon>
        <taxon>Arachnida</taxon>
        <taxon>Araneae</taxon>
        <taxon>Araneomorphae</taxon>
        <taxon>Entelegynae</taxon>
        <taxon>Araneoidea</taxon>
        <taxon>Araneidae</taxon>
        <taxon>Araneus</taxon>
    </lineage>
</organism>
<dbReference type="OrthoDB" id="8063979at2759"/>
<dbReference type="AlphaFoldDB" id="A0A4Y2V9X3"/>
<accession>A0A4Y2V9X3</accession>
<evidence type="ECO:0000313" key="1">
    <source>
        <dbReference type="EMBL" id="GBO22115.1"/>
    </source>
</evidence>
<dbReference type="EMBL" id="BGPR01045247">
    <property type="protein sequence ID" value="GBO22115.1"/>
    <property type="molecule type" value="Genomic_DNA"/>
</dbReference>